<name>A0A2S9D004_CHRCI</name>
<proteinExistence type="predicted"/>
<dbReference type="AlphaFoldDB" id="A0A2S9D004"/>
<evidence type="ECO:0000313" key="4">
    <source>
        <dbReference type="EMBL" id="PRB86103.1"/>
    </source>
</evidence>
<dbReference type="InterPro" id="IPR026876">
    <property type="entry name" value="Fn3_assoc_repeat"/>
</dbReference>
<dbReference type="Proteomes" id="UP000238325">
    <property type="component" value="Unassembled WGS sequence"/>
</dbReference>
<dbReference type="Proteomes" id="UP000238534">
    <property type="component" value="Unassembled WGS sequence"/>
</dbReference>
<accession>A0A2S9D004</accession>
<dbReference type="InterPro" id="IPR026444">
    <property type="entry name" value="Secre_tail"/>
</dbReference>
<protein>
    <recommendedName>
        <fullName evidence="3">Secretion system C-terminal sorting domain-containing protein</fullName>
    </recommendedName>
</protein>
<dbReference type="EMBL" id="PCPP01000001">
    <property type="protein sequence ID" value="PRB86103.1"/>
    <property type="molecule type" value="Genomic_DNA"/>
</dbReference>
<feature type="domain" description="Secretion system C-terminal sorting" evidence="3">
    <location>
        <begin position="220"/>
        <end position="281"/>
    </location>
</feature>
<evidence type="ECO:0000313" key="7">
    <source>
        <dbReference type="Proteomes" id="UP000238534"/>
    </source>
</evidence>
<feature type="signal peptide" evidence="2">
    <location>
        <begin position="1"/>
        <end position="18"/>
    </location>
</feature>
<gene>
    <name evidence="4" type="ORF">CQ022_07595</name>
    <name evidence="5" type="ORF">CQ033_01265</name>
</gene>
<dbReference type="NCBIfam" id="TIGR04183">
    <property type="entry name" value="Por_Secre_tail"/>
    <property type="match status" value="1"/>
</dbReference>
<organism evidence="4 7">
    <name type="scientific">Chryseobacterium culicis</name>
    <dbReference type="NCBI Taxonomy" id="680127"/>
    <lineage>
        <taxon>Bacteria</taxon>
        <taxon>Pseudomonadati</taxon>
        <taxon>Bacteroidota</taxon>
        <taxon>Flavobacteriia</taxon>
        <taxon>Flavobacteriales</taxon>
        <taxon>Weeksellaceae</taxon>
        <taxon>Chryseobacterium group</taxon>
        <taxon>Chryseobacterium</taxon>
    </lineage>
</organism>
<evidence type="ECO:0000313" key="5">
    <source>
        <dbReference type="EMBL" id="PRB91856.1"/>
    </source>
</evidence>
<dbReference type="EMBL" id="PCPH01000001">
    <property type="protein sequence ID" value="PRB91856.1"/>
    <property type="molecule type" value="Genomic_DNA"/>
</dbReference>
<evidence type="ECO:0000256" key="1">
    <source>
        <dbReference type="ARBA" id="ARBA00022729"/>
    </source>
</evidence>
<dbReference type="Pfam" id="PF13287">
    <property type="entry name" value="Fn3_assoc"/>
    <property type="match status" value="1"/>
</dbReference>
<reference evidence="6 7" key="1">
    <citation type="submission" date="2017-09" db="EMBL/GenBank/DDBJ databases">
        <title>Genomic, metabolic, and phenotypic characteristics of bacterial isolates from the natural microbiome of the model nematode Caenorhabditis elegans.</title>
        <authorList>
            <person name="Zimmermann J."/>
            <person name="Obeng N."/>
            <person name="Yang W."/>
            <person name="Obeng O."/>
            <person name="Kissoyan K."/>
            <person name="Pees B."/>
            <person name="Dirksen P."/>
            <person name="Hoppner M."/>
            <person name="Franke A."/>
            <person name="Rosenstiel P."/>
            <person name="Leippe M."/>
            <person name="Dierking K."/>
            <person name="Kaleta C."/>
            <person name="Schulenburg H."/>
        </authorList>
    </citation>
    <scope>NUCLEOTIDE SEQUENCE [LARGE SCALE GENOMIC DNA]</scope>
    <source>
        <strain evidence="4 7">MYb25</strain>
        <strain evidence="5 6">MYb44</strain>
    </source>
</reference>
<feature type="chain" id="PRO_5015510278" description="Secretion system C-terminal sorting domain-containing protein" evidence="2">
    <location>
        <begin position="19"/>
        <end position="288"/>
    </location>
</feature>
<keyword evidence="1 2" id="KW-0732">Signal</keyword>
<evidence type="ECO:0000259" key="3">
    <source>
        <dbReference type="Pfam" id="PF18962"/>
    </source>
</evidence>
<evidence type="ECO:0000313" key="6">
    <source>
        <dbReference type="Proteomes" id="UP000238325"/>
    </source>
</evidence>
<comment type="caution">
    <text evidence="4">The sequence shown here is derived from an EMBL/GenBank/DDBJ whole genome shotgun (WGS) entry which is preliminary data.</text>
</comment>
<evidence type="ECO:0000256" key="2">
    <source>
        <dbReference type="SAM" id="SignalP"/>
    </source>
</evidence>
<dbReference type="RefSeq" id="WP_105680839.1">
    <property type="nucleotide sequence ID" value="NZ_JBBGZD010000001.1"/>
</dbReference>
<dbReference type="OrthoDB" id="1153025at2"/>
<dbReference type="Pfam" id="PF18962">
    <property type="entry name" value="Por_Secre_tail"/>
    <property type="match status" value="1"/>
</dbReference>
<sequence>MKKFLLFSSIFVSCFFFSQLTISPVGTHYYNPYQATLSGNGTIYYTTDGSTPTLTSSSATNNVQVLIDQNKEIKAFLVNGQGNTSTIISKKYYTGNIPEAVIYFKAPSAWTAGSCIMIDMVAPNSIDGQVIDTLWPGIAMQPAGCESWYKITRNFESAQVSFNNCFLFENFPQAITTNLIPMGSTLYYDFTDGVITTPPSCLFLASHEMQSKSNNVLIKVYPNPVSDILKVNTDRNFQEYEIIDGNGRMVVKNQFVKKISIHQLIAGNYFLKLKDLKGDLVLLKFIKK</sequence>
<keyword evidence="6" id="KW-1185">Reference proteome</keyword>